<accession>A0A915PKH7</accession>
<dbReference type="WBParaSite" id="sdigi.contig128.g4908.t1">
    <property type="protein sequence ID" value="sdigi.contig128.g4908.t1"/>
    <property type="gene ID" value="sdigi.contig128.g4908"/>
</dbReference>
<dbReference type="Proteomes" id="UP000887581">
    <property type="component" value="Unplaced"/>
</dbReference>
<keyword evidence="1" id="KW-1185">Reference proteome</keyword>
<evidence type="ECO:0000313" key="1">
    <source>
        <dbReference type="Proteomes" id="UP000887581"/>
    </source>
</evidence>
<reference evidence="2" key="1">
    <citation type="submission" date="2022-11" db="UniProtKB">
        <authorList>
            <consortium name="WormBaseParasite"/>
        </authorList>
    </citation>
    <scope>IDENTIFICATION</scope>
</reference>
<evidence type="ECO:0000313" key="2">
    <source>
        <dbReference type="WBParaSite" id="sdigi.contig128.g4908.t1"/>
    </source>
</evidence>
<organism evidence="1 2">
    <name type="scientific">Setaria digitata</name>
    <dbReference type="NCBI Taxonomy" id="48799"/>
    <lineage>
        <taxon>Eukaryota</taxon>
        <taxon>Metazoa</taxon>
        <taxon>Ecdysozoa</taxon>
        <taxon>Nematoda</taxon>
        <taxon>Chromadorea</taxon>
        <taxon>Rhabditida</taxon>
        <taxon>Spirurina</taxon>
        <taxon>Spiruromorpha</taxon>
        <taxon>Filarioidea</taxon>
        <taxon>Setariidae</taxon>
        <taxon>Setaria</taxon>
    </lineage>
</organism>
<sequence>MHSESAIFQHRLAAGASIIAQKKARFKKKNQKHIRMNSDAVKQIIGNSVYNNSESKQFVNFSSYDISNNSETSIPSALWKRKHLEKANKLEEIQKSENVEKLSGIIAAEKKEIESEQVLIKQNLSEIERVVEDLYKNRCFVSRSAAPSYLSAQLYGSPKMEKRKYPRLRDKL</sequence>
<name>A0A915PKH7_9BILA</name>
<protein>
    <submittedName>
        <fullName evidence="2">Uncharacterized protein</fullName>
    </submittedName>
</protein>
<proteinExistence type="predicted"/>
<dbReference type="AlphaFoldDB" id="A0A915PKH7"/>